<name>A0A8H4EI51_GIGMA</name>
<keyword evidence="1" id="KW-0472">Membrane</keyword>
<comment type="caution">
    <text evidence="2">The sequence shown here is derived from an EMBL/GenBank/DDBJ whole genome shotgun (WGS) entry which is preliminary data.</text>
</comment>
<feature type="transmembrane region" description="Helical" evidence="1">
    <location>
        <begin position="48"/>
        <end position="81"/>
    </location>
</feature>
<sequence>MFSETFKSTEESVKNVSTGIYSNLPEWVRQLGEYSYDVAAKYQILKDFAIAFGTLFAFPLLLFFGWCVGSLVATAIIWAVAYTAINGFLIGGAFLVLAPVFIVTVATAAIITCIVTVCRGTLWTGNLVFKSTLNFLRHDNNLITNDGEYDSAEGSTDRRAIYIR</sequence>
<protein>
    <submittedName>
        <fullName evidence="2">Uncharacterized protein</fullName>
    </submittedName>
</protein>
<organism evidence="2 3">
    <name type="scientific">Gigaspora margarita</name>
    <dbReference type="NCBI Taxonomy" id="4874"/>
    <lineage>
        <taxon>Eukaryota</taxon>
        <taxon>Fungi</taxon>
        <taxon>Fungi incertae sedis</taxon>
        <taxon>Mucoromycota</taxon>
        <taxon>Glomeromycotina</taxon>
        <taxon>Glomeromycetes</taxon>
        <taxon>Diversisporales</taxon>
        <taxon>Gigasporaceae</taxon>
        <taxon>Gigaspora</taxon>
    </lineage>
</organism>
<reference evidence="2 3" key="1">
    <citation type="journal article" date="2019" name="Environ. Microbiol.">
        <title>At the nexus of three kingdoms: the genome of the mycorrhizal fungus Gigaspora margarita provides insights into plant, endobacterial and fungal interactions.</title>
        <authorList>
            <person name="Venice F."/>
            <person name="Ghignone S."/>
            <person name="Salvioli di Fossalunga A."/>
            <person name="Amselem J."/>
            <person name="Novero M."/>
            <person name="Xianan X."/>
            <person name="Sedzielewska Toro K."/>
            <person name="Morin E."/>
            <person name="Lipzen A."/>
            <person name="Grigoriev I.V."/>
            <person name="Henrissat B."/>
            <person name="Martin F.M."/>
            <person name="Bonfante P."/>
        </authorList>
    </citation>
    <scope>NUCLEOTIDE SEQUENCE [LARGE SCALE GENOMIC DNA]</scope>
    <source>
        <strain evidence="2 3">BEG34</strain>
    </source>
</reference>
<keyword evidence="1" id="KW-1133">Transmembrane helix</keyword>
<gene>
    <name evidence="2" type="ORF">F8M41_022316</name>
</gene>
<dbReference type="Pfam" id="PF16015">
    <property type="entry name" value="Promethin"/>
    <property type="match status" value="1"/>
</dbReference>
<evidence type="ECO:0000313" key="3">
    <source>
        <dbReference type="Proteomes" id="UP000439903"/>
    </source>
</evidence>
<evidence type="ECO:0000256" key="1">
    <source>
        <dbReference type="SAM" id="Phobius"/>
    </source>
</evidence>
<dbReference type="Proteomes" id="UP000439903">
    <property type="component" value="Unassembled WGS sequence"/>
</dbReference>
<evidence type="ECO:0000313" key="2">
    <source>
        <dbReference type="EMBL" id="KAF0488347.1"/>
    </source>
</evidence>
<dbReference type="AlphaFoldDB" id="A0A8H4EI51"/>
<dbReference type="EMBL" id="WTPW01000688">
    <property type="protein sequence ID" value="KAF0488347.1"/>
    <property type="molecule type" value="Genomic_DNA"/>
</dbReference>
<dbReference type="OrthoDB" id="2428135at2759"/>
<proteinExistence type="predicted"/>
<feature type="transmembrane region" description="Helical" evidence="1">
    <location>
        <begin position="87"/>
        <end position="117"/>
    </location>
</feature>
<keyword evidence="1" id="KW-0812">Transmembrane</keyword>
<accession>A0A8H4EI51</accession>
<keyword evidence="3" id="KW-1185">Reference proteome</keyword>